<evidence type="ECO:0000256" key="1">
    <source>
        <dbReference type="ARBA" id="ARBA00022679"/>
    </source>
</evidence>
<evidence type="ECO:0000313" key="13">
    <source>
        <dbReference type="EMBL" id="CAD5126584.1"/>
    </source>
</evidence>
<evidence type="ECO:0000256" key="10">
    <source>
        <dbReference type="ARBA" id="ARBA00049103"/>
    </source>
</evidence>
<dbReference type="PANTHER" id="PTHR42919:SF8">
    <property type="entry name" value="N-ALPHA-ACETYLTRANSFERASE 50"/>
    <property type="match status" value="1"/>
</dbReference>
<evidence type="ECO:0000256" key="4">
    <source>
        <dbReference type="ARBA" id="ARBA00048251"/>
    </source>
</evidence>
<comment type="catalytic activity">
    <reaction evidence="5">
        <text>N-terminal L-methionyl-L-tyrosyl-[protein] + acetyl-CoA = N-terminal N(alpha)-acetyl-L-methionyl-L-tyrosyl-[protein] + CoA + H(+)</text>
        <dbReference type="Rhea" id="RHEA:50532"/>
        <dbReference type="Rhea" id="RHEA-COMP:12717"/>
        <dbReference type="Rhea" id="RHEA-COMP:12718"/>
        <dbReference type="ChEBI" id="CHEBI:15378"/>
        <dbReference type="ChEBI" id="CHEBI:57287"/>
        <dbReference type="ChEBI" id="CHEBI:57288"/>
        <dbReference type="ChEBI" id="CHEBI:133384"/>
        <dbReference type="ChEBI" id="CHEBI:133385"/>
        <dbReference type="EC" id="2.3.1.258"/>
    </reaction>
</comment>
<dbReference type="GO" id="GO:0120518">
    <property type="term" value="F:protein N-terminal-methionine acetyltransferase activity"/>
    <property type="evidence" value="ECO:0007669"/>
    <property type="project" value="UniProtKB-EC"/>
</dbReference>
<dbReference type="Pfam" id="PF00583">
    <property type="entry name" value="Acetyltransf_1"/>
    <property type="match status" value="1"/>
</dbReference>
<evidence type="ECO:0000256" key="6">
    <source>
        <dbReference type="ARBA" id="ARBA00048490"/>
    </source>
</evidence>
<dbReference type="InterPro" id="IPR000182">
    <property type="entry name" value="GNAT_dom"/>
</dbReference>
<sequence>MNALAKRLFTIKRVGSLPNYKEFLAKKGSVKRTMPVIDGFNFRMLKGEEDIPRVAHLLTEGFKSEITYVIGKNNLECMKNFWIKTLNYDTTTRDNFLLAEVDNEVKGFIKIQDFEGKEKHLPLSEVFKIFPFFGVLKFLIALWQVDKTSVRSEIPEKYIEYISVDSKARGKKIARNVLEYFEYIAEQRGAQKVALTVYSNNKPAINLYLRAGYTTTYEISGPKCLNAGHEEVLAHHY</sequence>
<dbReference type="EMBL" id="CAJFCJ010000063">
    <property type="protein sequence ID" value="CAD5126584.1"/>
    <property type="molecule type" value="Genomic_DNA"/>
</dbReference>
<dbReference type="InterPro" id="IPR051556">
    <property type="entry name" value="N-term/lysine_N-AcTrnsfr"/>
</dbReference>
<comment type="catalytic activity">
    <reaction evidence="10">
        <text>N-terminal L-methionyl-L-leucyl-[protein] + acetyl-CoA = N-terminal N(alpha)-acetyl-L-methionyl-L-leucyl-[protein] + CoA + H(+)</text>
        <dbReference type="Rhea" id="RHEA:50520"/>
        <dbReference type="Rhea" id="RHEA-COMP:12711"/>
        <dbReference type="Rhea" id="RHEA-COMP:12712"/>
        <dbReference type="ChEBI" id="CHEBI:15378"/>
        <dbReference type="ChEBI" id="CHEBI:57287"/>
        <dbReference type="ChEBI" id="CHEBI:57288"/>
        <dbReference type="ChEBI" id="CHEBI:133377"/>
        <dbReference type="ChEBI" id="CHEBI:133378"/>
        <dbReference type="EC" id="2.3.1.258"/>
    </reaction>
</comment>
<name>A0A7I8WEE9_9ANNE</name>
<dbReference type="PROSITE" id="PS51186">
    <property type="entry name" value="GNAT"/>
    <property type="match status" value="1"/>
</dbReference>
<protein>
    <recommendedName>
        <fullName evidence="3">N-terminal methionine N(alpha)-acetyltransferase NatE</fullName>
        <ecNumber evidence="3">2.3.1.258</ecNumber>
    </recommendedName>
</protein>
<organism evidence="13 14">
    <name type="scientific">Dimorphilus gyrociliatus</name>
    <dbReference type="NCBI Taxonomy" id="2664684"/>
    <lineage>
        <taxon>Eukaryota</taxon>
        <taxon>Metazoa</taxon>
        <taxon>Spiralia</taxon>
        <taxon>Lophotrochozoa</taxon>
        <taxon>Annelida</taxon>
        <taxon>Polychaeta</taxon>
        <taxon>Polychaeta incertae sedis</taxon>
        <taxon>Dinophilidae</taxon>
        <taxon>Dimorphilus</taxon>
    </lineage>
</organism>
<keyword evidence="2" id="KW-0012">Acyltransferase</keyword>
<evidence type="ECO:0000256" key="7">
    <source>
        <dbReference type="ARBA" id="ARBA00048618"/>
    </source>
</evidence>
<gene>
    <name evidence="13" type="ORF">DGYR_LOCUS13822</name>
</gene>
<proteinExistence type="predicted"/>
<dbReference type="CDD" id="cd04301">
    <property type="entry name" value="NAT_SF"/>
    <property type="match status" value="1"/>
</dbReference>
<dbReference type="InterPro" id="IPR016181">
    <property type="entry name" value="Acyl_CoA_acyltransferase"/>
</dbReference>
<evidence type="ECO:0000259" key="12">
    <source>
        <dbReference type="PROSITE" id="PS51186"/>
    </source>
</evidence>
<evidence type="ECO:0000256" key="8">
    <source>
        <dbReference type="ARBA" id="ARBA00048799"/>
    </source>
</evidence>
<evidence type="ECO:0000256" key="2">
    <source>
        <dbReference type="ARBA" id="ARBA00023315"/>
    </source>
</evidence>
<comment type="catalytic activity">
    <reaction evidence="11">
        <text>N-terminal L-methionyl-L-threonyl-[protein] + acetyl-CoA = N-terminal N(alpha)-acetyl-L-methionyl-L-threonyl-[protein] + CoA + H(+)</text>
        <dbReference type="Rhea" id="RHEA:50576"/>
        <dbReference type="Rhea" id="RHEA-COMP:12732"/>
        <dbReference type="Rhea" id="RHEA-COMP:12733"/>
        <dbReference type="ChEBI" id="CHEBI:15378"/>
        <dbReference type="ChEBI" id="CHEBI:57287"/>
        <dbReference type="ChEBI" id="CHEBI:57288"/>
        <dbReference type="ChEBI" id="CHEBI:133404"/>
        <dbReference type="ChEBI" id="CHEBI:133405"/>
        <dbReference type="EC" id="2.3.1.258"/>
    </reaction>
</comment>
<dbReference type="PANTHER" id="PTHR42919">
    <property type="entry name" value="N-ALPHA-ACETYLTRANSFERASE"/>
    <property type="match status" value="1"/>
</dbReference>
<keyword evidence="1" id="KW-0808">Transferase</keyword>
<comment type="caution">
    <text evidence="13">The sequence shown here is derived from an EMBL/GenBank/DDBJ whole genome shotgun (WGS) entry which is preliminary data.</text>
</comment>
<evidence type="ECO:0000256" key="5">
    <source>
        <dbReference type="ARBA" id="ARBA00048335"/>
    </source>
</evidence>
<comment type="catalytic activity">
    <reaction evidence="9">
        <text>N-terminal L-methionyl-L-alanyl-[protein] + acetyl-CoA = N-terminal N(alpha)-acetyl-L-methionyl-L-alanyl-[protein] + CoA + H(+)</text>
        <dbReference type="Rhea" id="RHEA:50564"/>
        <dbReference type="Rhea" id="RHEA-COMP:12726"/>
        <dbReference type="Rhea" id="RHEA-COMP:12727"/>
        <dbReference type="ChEBI" id="CHEBI:15378"/>
        <dbReference type="ChEBI" id="CHEBI:57287"/>
        <dbReference type="ChEBI" id="CHEBI:57288"/>
        <dbReference type="ChEBI" id="CHEBI:133398"/>
        <dbReference type="ChEBI" id="CHEBI:133399"/>
        <dbReference type="EC" id="2.3.1.258"/>
    </reaction>
</comment>
<dbReference type="Proteomes" id="UP000549394">
    <property type="component" value="Unassembled WGS sequence"/>
</dbReference>
<comment type="catalytic activity">
    <reaction evidence="8">
        <text>N-terminal L-methionyl-L-valyl-[protein] + acetyl-CoA = N-terminal N(alpha)-acetyl-L-methionyl-L-valyl-[protein] + CoA + H(+)</text>
        <dbReference type="Rhea" id="RHEA:50572"/>
        <dbReference type="Rhea" id="RHEA-COMP:12730"/>
        <dbReference type="Rhea" id="RHEA-COMP:12731"/>
        <dbReference type="ChEBI" id="CHEBI:15378"/>
        <dbReference type="ChEBI" id="CHEBI:57287"/>
        <dbReference type="ChEBI" id="CHEBI:57288"/>
        <dbReference type="ChEBI" id="CHEBI:133402"/>
        <dbReference type="ChEBI" id="CHEBI:133403"/>
        <dbReference type="EC" id="2.3.1.258"/>
    </reaction>
</comment>
<evidence type="ECO:0000256" key="9">
    <source>
        <dbReference type="ARBA" id="ARBA00049002"/>
    </source>
</evidence>
<reference evidence="13 14" key="1">
    <citation type="submission" date="2020-08" db="EMBL/GenBank/DDBJ databases">
        <authorList>
            <person name="Hejnol A."/>
        </authorList>
    </citation>
    <scope>NUCLEOTIDE SEQUENCE [LARGE SCALE GENOMIC DNA]</scope>
</reference>
<comment type="catalytic activity">
    <reaction evidence="4">
        <text>N-terminal L-methionyl-L-seryl-[protein] + acetyl-CoA = N-terminal N(alpha)-acetyl-L-methionyl-L-seryl-[protein] + CoA + H(+)</text>
        <dbReference type="Rhea" id="RHEA:50568"/>
        <dbReference type="Rhea" id="RHEA-COMP:12728"/>
        <dbReference type="Rhea" id="RHEA-COMP:12729"/>
        <dbReference type="ChEBI" id="CHEBI:15378"/>
        <dbReference type="ChEBI" id="CHEBI:57287"/>
        <dbReference type="ChEBI" id="CHEBI:57288"/>
        <dbReference type="ChEBI" id="CHEBI:133400"/>
        <dbReference type="ChEBI" id="CHEBI:133401"/>
        <dbReference type="EC" id="2.3.1.258"/>
    </reaction>
</comment>
<dbReference type="AlphaFoldDB" id="A0A7I8WEE9"/>
<dbReference type="SUPFAM" id="SSF55729">
    <property type="entry name" value="Acyl-CoA N-acyltransferases (Nat)"/>
    <property type="match status" value="1"/>
</dbReference>
<feature type="domain" description="N-acetyltransferase" evidence="12">
    <location>
        <begin position="40"/>
        <end position="237"/>
    </location>
</feature>
<accession>A0A7I8WEE9</accession>
<evidence type="ECO:0000313" key="14">
    <source>
        <dbReference type="Proteomes" id="UP000549394"/>
    </source>
</evidence>
<keyword evidence="14" id="KW-1185">Reference proteome</keyword>
<dbReference type="OrthoDB" id="329272at2759"/>
<comment type="catalytic activity">
    <reaction evidence="7">
        <text>N-terminal L-methionyl-L-lysyl-[protein] + acetyl-CoA = N-terminal N(alpha)-acetyl-L-methionyl-L-lysyl-[protein] + CoA + H(+)</text>
        <dbReference type="Rhea" id="RHEA:50580"/>
        <dbReference type="Rhea" id="RHEA-COMP:12734"/>
        <dbReference type="Rhea" id="RHEA-COMP:12735"/>
        <dbReference type="ChEBI" id="CHEBI:15378"/>
        <dbReference type="ChEBI" id="CHEBI:57287"/>
        <dbReference type="ChEBI" id="CHEBI:57288"/>
        <dbReference type="ChEBI" id="CHEBI:133406"/>
        <dbReference type="ChEBI" id="CHEBI:133407"/>
        <dbReference type="EC" id="2.3.1.258"/>
    </reaction>
</comment>
<evidence type="ECO:0000256" key="11">
    <source>
        <dbReference type="ARBA" id="ARBA00049454"/>
    </source>
</evidence>
<comment type="catalytic activity">
    <reaction evidence="6">
        <text>N-terminal L-methionyl-L-phenylalanyl-[protein] + acetyl-CoA = N-terminal N(alpha)-acetyl-L-methionyl-L-phenylalanyl-[protein] + CoA + H(+)</text>
        <dbReference type="Rhea" id="RHEA:50528"/>
        <dbReference type="Rhea" id="RHEA-COMP:12715"/>
        <dbReference type="Rhea" id="RHEA-COMP:12716"/>
        <dbReference type="ChEBI" id="CHEBI:15378"/>
        <dbReference type="ChEBI" id="CHEBI:57287"/>
        <dbReference type="ChEBI" id="CHEBI:57288"/>
        <dbReference type="ChEBI" id="CHEBI:133382"/>
        <dbReference type="ChEBI" id="CHEBI:133383"/>
        <dbReference type="EC" id="2.3.1.258"/>
    </reaction>
</comment>
<dbReference type="Gene3D" id="3.40.630.30">
    <property type="match status" value="1"/>
</dbReference>
<dbReference type="EC" id="2.3.1.258" evidence="3"/>
<evidence type="ECO:0000256" key="3">
    <source>
        <dbReference type="ARBA" id="ARBA00039121"/>
    </source>
</evidence>